<evidence type="ECO:0008006" key="3">
    <source>
        <dbReference type="Google" id="ProtNLM"/>
    </source>
</evidence>
<protein>
    <recommendedName>
        <fullName evidence="3">Lipoprotein</fullName>
    </recommendedName>
</protein>
<dbReference type="RefSeq" id="WP_041688087.1">
    <property type="nucleotide sequence ID" value="NC_008314.1"/>
</dbReference>
<dbReference type="PROSITE" id="PS51257">
    <property type="entry name" value="PROKAR_LIPOPROTEIN"/>
    <property type="match status" value="1"/>
</dbReference>
<dbReference type="Proteomes" id="UP000296079">
    <property type="component" value="Chromosome 2"/>
</dbReference>
<evidence type="ECO:0000313" key="1">
    <source>
        <dbReference type="EMBL" id="QCC03968.1"/>
    </source>
</evidence>
<proteinExistence type="predicted"/>
<evidence type="ECO:0000313" key="2">
    <source>
        <dbReference type="Proteomes" id="UP000296079"/>
    </source>
</evidence>
<name>A0AAE6DJU3_CUPNH</name>
<gene>
    <name evidence="1" type="ORF">E6A55_25820</name>
</gene>
<sequence>MRTMLTGVMMLALAGCGLRYVGTEDQMQQVARGTAEMLKKNPYGDMVSGAGTAAHMALSMTMGQSQQAEEKRDISGQPCVQMFTGCYVSQDRPADGDKYSMESFTGLPNNFYKNTSIGKD</sequence>
<organism evidence="1 2">
    <name type="scientific">Cupriavidus necator (strain ATCC 17699 / DSM 428 / KCTC 22496 / NCIMB 10442 / H16 / Stanier 337)</name>
    <name type="common">Ralstonia eutropha</name>
    <dbReference type="NCBI Taxonomy" id="381666"/>
    <lineage>
        <taxon>Bacteria</taxon>
        <taxon>Pseudomonadati</taxon>
        <taxon>Pseudomonadota</taxon>
        <taxon>Betaproteobacteria</taxon>
        <taxon>Burkholderiales</taxon>
        <taxon>Burkholderiaceae</taxon>
        <taxon>Cupriavidus</taxon>
    </lineage>
</organism>
<dbReference type="EMBL" id="CP039288">
    <property type="protein sequence ID" value="QCC03968.1"/>
    <property type="molecule type" value="Genomic_DNA"/>
</dbReference>
<reference evidence="1 2" key="1">
    <citation type="submission" date="2019-04" db="EMBL/GenBank/DDBJ databases">
        <title>Long-read de novo sequencing of Cupriavidus necator H16.</title>
        <authorList>
            <person name="Little G.T."/>
            <person name="Ehsaan M."/>
            <person name="Arenas-Lopez C."/>
            <person name="Jawed K."/>
            <person name="Winzer K."/>
            <person name="Kovacs K."/>
            <person name="Malys N."/>
            <person name="Minton N.P."/>
        </authorList>
    </citation>
    <scope>NUCLEOTIDE SEQUENCE [LARGE SCALE GENOMIC DNA]</scope>
    <source>
        <strain evidence="1 2">H16</strain>
    </source>
</reference>
<accession>A0AAE6DJU3</accession>
<dbReference type="AlphaFoldDB" id="A0AAE6DJU3"/>